<accession>A0A2K3JVA8</accession>
<sequence>AFAQRIDGEQFATARHEQVFHRRGSLWLAKPSLSEQLATARHCSP</sequence>
<reference evidence="1 2" key="2">
    <citation type="journal article" date="2017" name="Front. Plant Sci.">
        <title>Gene Classification and Mining of Molecular Markers Useful in Red Clover (Trifolium pratense) Breeding.</title>
        <authorList>
            <person name="Istvanek J."/>
            <person name="Dluhosova J."/>
            <person name="Dluhos P."/>
            <person name="Patkova L."/>
            <person name="Nedelnik J."/>
            <person name="Repkova J."/>
        </authorList>
    </citation>
    <scope>NUCLEOTIDE SEQUENCE [LARGE SCALE GENOMIC DNA]</scope>
    <source>
        <strain evidence="2">cv. Tatra</strain>
        <tissue evidence="1">Young leaves</tissue>
    </source>
</reference>
<evidence type="ECO:0000313" key="2">
    <source>
        <dbReference type="Proteomes" id="UP000236291"/>
    </source>
</evidence>
<gene>
    <name evidence="1" type="ORF">L195_g058969</name>
</gene>
<dbReference type="EMBL" id="ASHM01125779">
    <property type="protein sequence ID" value="PNX57991.1"/>
    <property type="molecule type" value="Genomic_DNA"/>
</dbReference>
<feature type="non-terminal residue" evidence="1">
    <location>
        <position position="1"/>
    </location>
</feature>
<dbReference type="Proteomes" id="UP000236291">
    <property type="component" value="Unassembled WGS sequence"/>
</dbReference>
<organism evidence="1 2">
    <name type="scientific">Trifolium pratense</name>
    <name type="common">Red clover</name>
    <dbReference type="NCBI Taxonomy" id="57577"/>
    <lineage>
        <taxon>Eukaryota</taxon>
        <taxon>Viridiplantae</taxon>
        <taxon>Streptophyta</taxon>
        <taxon>Embryophyta</taxon>
        <taxon>Tracheophyta</taxon>
        <taxon>Spermatophyta</taxon>
        <taxon>Magnoliopsida</taxon>
        <taxon>eudicotyledons</taxon>
        <taxon>Gunneridae</taxon>
        <taxon>Pentapetalae</taxon>
        <taxon>rosids</taxon>
        <taxon>fabids</taxon>
        <taxon>Fabales</taxon>
        <taxon>Fabaceae</taxon>
        <taxon>Papilionoideae</taxon>
        <taxon>50 kb inversion clade</taxon>
        <taxon>NPAAA clade</taxon>
        <taxon>Hologalegina</taxon>
        <taxon>IRL clade</taxon>
        <taxon>Trifolieae</taxon>
        <taxon>Trifolium</taxon>
    </lineage>
</organism>
<reference evidence="1 2" key="1">
    <citation type="journal article" date="2014" name="Am. J. Bot.">
        <title>Genome assembly and annotation for red clover (Trifolium pratense; Fabaceae).</title>
        <authorList>
            <person name="Istvanek J."/>
            <person name="Jaros M."/>
            <person name="Krenek A."/>
            <person name="Repkova J."/>
        </authorList>
    </citation>
    <scope>NUCLEOTIDE SEQUENCE [LARGE SCALE GENOMIC DNA]</scope>
    <source>
        <strain evidence="2">cv. Tatra</strain>
        <tissue evidence="1">Young leaves</tissue>
    </source>
</reference>
<comment type="caution">
    <text evidence="1">The sequence shown here is derived from an EMBL/GenBank/DDBJ whole genome shotgun (WGS) entry which is preliminary data.</text>
</comment>
<protein>
    <submittedName>
        <fullName evidence="1">Uncharacterized protein</fullName>
    </submittedName>
</protein>
<name>A0A2K3JVA8_TRIPR</name>
<evidence type="ECO:0000313" key="1">
    <source>
        <dbReference type="EMBL" id="PNX57991.1"/>
    </source>
</evidence>
<proteinExistence type="predicted"/>
<dbReference type="AlphaFoldDB" id="A0A2K3JVA8"/>